<dbReference type="InterPro" id="IPR048800">
    <property type="entry name" value="Cac1-like_C"/>
</dbReference>
<evidence type="ECO:0000313" key="11">
    <source>
        <dbReference type="EMBL" id="OXV09747.1"/>
    </source>
</evidence>
<dbReference type="InterPro" id="IPR022043">
    <property type="entry name" value="CAF1A_DD"/>
</dbReference>
<evidence type="ECO:0000313" key="12">
    <source>
        <dbReference type="Proteomes" id="UP000243515"/>
    </source>
</evidence>
<evidence type="ECO:0000256" key="5">
    <source>
        <dbReference type="ARBA" id="ARBA00023204"/>
    </source>
</evidence>
<evidence type="ECO:0000256" key="3">
    <source>
        <dbReference type="ARBA" id="ARBA00022763"/>
    </source>
</evidence>
<feature type="compositionally biased region" description="Polar residues" evidence="7">
    <location>
        <begin position="116"/>
        <end position="126"/>
    </location>
</feature>
<dbReference type="GO" id="GO:0006260">
    <property type="term" value="P:DNA replication"/>
    <property type="evidence" value="ECO:0007669"/>
    <property type="project" value="UniProtKB-KW"/>
</dbReference>
<dbReference type="EMBL" id="NPHW01003353">
    <property type="protein sequence ID" value="OXV09747.1"/>
    <property type="molecule type" value="Genomic_DNA"/>
</dbReference>
<keyword evidence="4" id="KW-0143">Chaperone</keyword>
<comment type="subcellular location">
    <subcellularLocation>
        <location evidence="1">Nucleus</location>
    </subcellularLocation>
</comment>
<dbReference type="Pfam" id="PF11600">
    <property type="entry name" value="CAF1A_acidic"/>
    <property type="match status" value="1"/>
</dbReference>
<feature type="region of interest" description="Disordered" evidence="7">
    <location>
        <begin position="1"/>
        <end position="24"/>
    </location>
</feature>
<feature type="compositionally biased region" description="Low complexity" evidence="7">
    <location>
        <begin position="216"/>
        <end position="228"/>
    </location>
</feature>
<evidence type="ECO:0000256" key="2">
    <source>
        <dbReference type="ARBA" id="ARBA00022705"/>
    </source>
</evidence>
<dbReference type="AlphaFoldDB" id="A0A232M0X0"/>
<dbReference type="GO" id="GO:0033186">
    <property type="term" value="C:CAF-1 complex"/>
    <property type="evidence" value="ECO:0007669"/>
    <property type="project" value="TreeGrafter"/>
</dbReference>
<keyword evidence="6" id="KW-0539">Nucleus</keyword>
<keyword evidence="2" id="KW-0235">DNA replication</keyword>
<feature type="region of interest" description="Disordered" evidence="7">
    <location>
        <begin position="116"/>
        <end position="198"/>
    </location>
</feature>
<reference evidence="11 12" key="1">
    <citation type="journal article" date="2015" name="Environ. Microbiol.">
        <title>Metagenome sequence of Elaphomyces granulatus from sporocarp tissue reveals Ascomycota ectomycorrhizal fingerprints of genome expansion and a Proteobacteria-rich microbiome.</title>
        <authorList>
            <person name="Quandt C.A."/>
            <person name="Kohler A."/>
            <person name="Hesse C.N."/>
            <person name="Sharpton T.J."/>
            <person name="Martin F."/>
            <person name="Spatafora J.W."/>
        </authorList>
    </citation>
    <scope>NUCLEOTIDE SEQUENCE [LARGE SCALE GENOMIC DNA]</scope>
    <source>
        <strain evidence="11 12">OSC145934</strain>
    </source>
</reference>
<sequence>MDVTVEPSTTIPSSLTQAYPTSSRKRPFCEVEDNLTTIRNTENLSHEDGQEKKALLQCTALSIEAPLDAAVKEVPAVNPAPTITTAVDSVSIPTQELPREDARTLLVSPTPNLNIAVESSTTQSTGAPGLPTASKKPKPSPMTEEEKEEKERLRLEEKAKKEEERRKREERKKLKEEERIAKEEEKRKKGEEKMKKEKSQMRLNAFFAKPKPVIASTQSSHTSTSNTSDKAPMTNAGPETSSRKVISDYEREFPDFFLQSHTTVAPMHRFERDSESLAHVREKLDDSFNPVHRNFIVPVGYRGSELFHMIPYRRRRGRNIVSVKETVSRLQGLDNTVDLTGEASSRPADADPKEILRKVPIKFFKFEEDVRPPYQGTFTKVLPETSAVKLSRNPFSRTIPEVNYDYDSEAEWEEPDEGEELDSEVEEETNEDGDDDMEGFLDDDQDNQVDGRRRLIVGDLIPVCTGIRWEENGSDAELQTYKIEIISETTRCPIDPFSSIYWQKPKAICMEHLPAIPPFPSGIASSRPSLPYTPSPLSYGDYESRTQDAVLSAIPNTILPILDPNIVPPSMLGSMGKPRRTFPPDQLAEFKQAVEGSDLTKTGLVEILKKRFPRISKDLLKDTLTAVAVRVGQREAEKKWVCK</sequence>
<dbReference type="Pfam" id="PF12253">
    <property type="entry name" value="CAF1A_dimeriz"/>
    <property type="match status" value="1"/>
</dbReference>
<dbReference type="PANTHER" id="PTHR15272">
    <property type="entry name" value="CHROMATIN ASSEMBLY FACTOR 1 SUBUNIT A CAF-1 SUBUNIT A"/>
    <property type="match status" value="1"/>
</dbReference>
<dbReference type="GO" id="GO:0006334">
    <property type="term" value="P:nucleosome assembly"/>
    <property type="evidence" value="ECO:0007669"/>
    <property type="project" value="TreeGrafter"/>
</dbReference>
<evidence type="ECO:0000256" key="1">
    <source>
        <dbReference type="ARBA" id="ARBA00004123"/>
    </source>
</evidence>
<keyword evidence="3" id="KW-0227">DNA damage</keyword>
<protein>
    <recommendedName>
        <fullName evidence="13">Chromatin assembly factor 1 subunit A</fullName>
    </recommendedName>
</protein>
<keyword evidence="5" id="KW-0234">DNA repair</keyword>
<feature type="domain" description="Chromatin assembly factor 1 subunit Cac1-like C-terminal" evidence="10">
    <location>
        <begin position="587"/>
        <end position="642"/>
    </location>
</feature>
<proteinExistence type="predicted"/>
<dbReference type="GO" id="GO:0006281">
    <property type="term" value="P:DNA repair"/>
    <property type="evidence" value="ECO:0007669"/>
    <property type="project" value="UniProtKB-KW"/>
</dbReference>
<dbReference type="GO" id="GO:0005634">
    <property type="term" value="C:nucleus"/>
    <property type="evidence" value="ECO:0007669"/>
    <property type="project" value="UniProtKB-SubCell"/>
</dbReference>
<gene>
    <name evidence="11" type="ORF">Egran_02490</name>
</gene>
<organism evidence="11 12">
    <name type="scientific">Elaphomyces granulatus</name>
    <dbReference type="NCBI Taxonomy" id="519963"/>
    <lineage>
        <taxon>Eukaryota</taxon>
        <taxon>Fungi</taxon>
        <taxon>Dikarya</taxon>
        <taxon>Ascomycota</taxon>
        <taxon>Pezizomycotina</taxon>
        <taxon>Eurotiomycetes</taxon>
        <taxon>Eurotiomycetidae</taxon>
        <taxon>Eurotiales</taxon>
        <taxon>Elaphomycetaceae</taxon>
        <taxon>Elaphomyces</taxon>
    </lineage>
</organism>
<feature type="compositionally biased region" description="Basic and acidic residues" evidence="7">
    <location>
        <begin position="149"/>
        <end position="198"/>
    </location>
</feature>
<comment type="caution">
    <text evidence="11">The sequence shown here is derived from an EMBL/GenBank/DDBJ whole genome shotgun (WGS) entry which is preliminary data.</text>
</comment>
<name>A0A232M0X0_9EURO</name>
<accession>A0A232M0X0</accession>
<evidence type="ECO:0000256" key="6">
    <source>
        <dbReference type="ARBA" id="ARBA00023242"/>
    </source>
</evidence>
<dbReference type="Pfam" id="PF21796">
    <property type="entry name" value="Cac1_C"/>
    <property type="match status" value="1"/>
</dbReference>
<feature type="domain" description="Chromatin assembly factor 1 p150 subunit acidic region" evidence="8">
    <location>
        <begin position="142"/>
        <end position="220"/>
    </location>
</feature>
<dbReference type="Proteomes" id="UP000243515">
    <property type="component" value="Unassembled WGS sequence"/>
</dbReference>
<dbReference type="OrthoDB" id="79480at2759"/>
<keyword evidence="12" id="KW-1185">Reference proteome</keyword>
<evidence type="ECO:0000256" key="7">
    <source>
        <dbReference type="SAM" id="MobiDB-lite"/>
    </source>
</evidence>
<evidence type="ECO:0008006" key="13">
    <source>
        <dbReference type="Google" id="ProtNLM"/>
    </source>
</evidence>
<evidence type="ECO:0000259" key="9">
    <source>
        <dbReference type="Pfam" id="PF12253"/>
    </source>
</evidence>
<evidence type="ECO:0000259" key="10">
    <source>
        <dbReference type="Pfam" id="PF21796"/>
    </source>
</evidence>
<dbReference type="InterPro" id="IPR021644">
    <property type="entry name" value="CAF-1_p150_acidic"/>
</dbReference>
<dbReference type="PANTHER" id="PTHR15272:SF0">
    <property type="entry name" value="CHROMATIN ASSEMBLY FACTOR 1 SUBUNIT A"/>
    <property type="match status" value="1"/>
</dbReference>
<feature type="region of interest" description="Disordered" evidence="7">
    <location>
        <begin position="214"/>
        <end position="243"/>
    </location>
</feature>
<evidence type="ECO:0000259" key="8">
    <source>
        <dbReference type="Pfam" id="PF11600"/>
    </source>
</evidence>
<feature type="domain" description="Chromatin assembly factor 1 subunit A dimerization" evidence="9">
    <location>
        <begin position="362"/>
        <end position="436"/>
    </location>
</feature>
<feature type="region of interest" description="Disordered" evidence="7">
    <location>
        <begin position="404"/>
        <end position="447"/>
    </location>
</feature>
<feature type="compositionally biased region" description="Polar residues" evidence="7">
    <location>
        <begin position="1"/>
        <end position="22"/>
    </location>
</feature>
<evidence type="ECO:0000256" key="4">
    <source>
        <dbReference type="ARBA" id="ARBA00023186"/>
    </source>
</evidence>